<protein>
    <submittedName>
        <fullName evidence="3">Uncharacterized protein</fullName>
    </submittedName>
</protein>
<name>A0A439D5E4_9PEZI</name>
<feature type="transmembrane region" description="Helical" evidence="2">
    <location>
        <begin position="129"/>
        <end position="152"/>
    </location>
</feature>
<feature type="transmembrane region" description="Helical" evidence="2">
    <location>
        <begin position="203"/>
        <end position="219"/>
    </location>
</feature>
<feature type="compositionally biased region" description="Basic and acidic residues" evidence="1">
    <location>
        <begin position="352"/>
        <end position="363"/>
    </location>
</feature>
<keyword evidence="2" id="KW-1133">Transmembrane helix</keyword>
<keyword evidence="4" id="KW-1185">Reference proteome</keyword>
<dbReference type="Proteomes" id="UP000286045">
    <property type="component" value="Unassembled WGS sequence"/>
</dbReference>
<evidence type="ECO:0000313" key="4">
    <source>
        <dbReference type="Proteomes" id="UP000286045"/>
    </source>
</evidence>
<evidence type="ECO:0000256" key="2">
    <source>
        <dbReference type="SAM" id="Phobius"/>
    </source>
</evidence>
<feature type="transmembrane region" description="Helical" evidence="2">
    <location>
        <begin position="164"/>
        <end position="183"/>
    </location>
</feature>
<proteinExistence type="predicted"/>
<feature type="compositionally biased region" description="Low complexity" evidence="1">
    <location>
        <begin position="323"/>
        <end position="336"/>
    </location>
</feature>
<keyword evidence="2" id="KW-0812">Transmembrane</keyword>
<evidence type="ECO:0000313" key="3">
    <source>
        <dbReference type="EMBL" id="RWA09621.1"/>
    </source>
</evidence>
<dbReference type="EMBL" id="RYZI01000146">
    <property type="protein sequence ID" value="RWA09621.1"/>
    <property type="molecule type" value="Genomic_DNA"/>
</dbReference>
<feature type="transmembrane region" description="Helical" evidence="2">
    <location>
        <begin position="78"/>
        <end position="109"/>
    </location>
</feature>
<sequence>MATTTILKLPPQVLPGASLLESGSTTVCYWDWIIVISSTDGFVAEILRVVSALCYLWGTYRVVWREIEDWFPQSHQRYWWVTAVFAMSIVILASAYYVTLYITHVGVWISFQSLNTIADVATRRTEFEIGMTSFFFVFGLITVAAACVSLFWKAWMIDGEIRRICLLLATFTLLIRSIFEFSLTIRAWGPYSTRQSLQPVKDVGYGVISLIYLGFMYVTKRAISSGFDKGSKEVRLVESVIRLAVLQRLEQQTEDGRLESPPFARILDQIRGDLETILENDPQAEMSDIHKDRAAKRCLESLEEEYGHLDPREGIHNGSRNTPSLSSFFSRGGLSPLRATVPNQRVGSGMRRPSDRSMGENLRRPSNQSMGRAAPSVRNGNLTTETHVAALRAPASILGAGSIPSRWASVSEYEETVVEAPGTPLYPTSFRGRRRPAQ</sequence>
<comment type="caution">
    <text evidence="3">The sequence shown here is derived from an EMBL/GenBank/DDBJ whole genome shotgun (WGS) entry which is preliminary data.</text>
</comment>
<evidence type="ECO:0000256" key="1">
    <source>
        <dbReference type="SAM" id="MobiDB-lite"/>
    </source>
</evidence>
<feature type="region of interest" description="Disordered" evidence="1">
    <location>
        <begin position="309"/>
        <end position="378"/>
    </location>
</feature>
<reference evidence="3 4" key="1">
    <citation type="submission" date="2018-12" db="EMBL/GenBank/DDBJ databases">
        <title>Draft genome sequence of Xylaria grammica IHI A82.</title>
        <authorList>
            <person name="Buettner E."/>
            <person name="Kellner H."/>
        </authorList>
    </citation>
    <scope>NUCLEOTIDE SEQUENCE [LARGE SCALE GENOMIC DNA]</scope>
    <source>
        <strain evidence="3 4">IHI A82</strain>
    </source>
</reference>
<organism evidence="3 4">
    <name type="scientific">Xylaria grammica</name>
    <dbReference type="NCBI Taxonomy" id="363999"/>
    <lineage>
        <taxon>Eukaryota</taxon>
        <taxon>Fungi</taxon>
        <taxon>Dikarya</taxon>
        <taxon>Ascomycota</taxon>
        <taxon>Pezizomycotina</taxon>
        <taxon>Sordariomycetes</taxon>
        <taxon>Xylariomycetidae</taxon>
        <taxon>Xylariales</taxon>
        <taxon>Xylariaceae</taxon>
        <taxon>Xylaria</taxon>
    </lineage>
</organism>
<accession>A0A439D5E4</accession>
<gene>
    <name evidence="3" type="ORF">EKO27_g5483</name>
</gene>
<dbReference type="STRING" id="363999.A0A439D5E4"/>
<keyword evidence="2" id="KW-0472">Membrane</keyword>
<dbReference type="AlphaFoldDB" id="A0A439D5E4"/>